<gene>
    <name evidence="1" type="ORF">HWQ67_13350</name>
</gene>
<name>A0ABS6S147_9BACT</name>
<proteinExistence type="predicted"/>
<protein>
    <submittedName>
        <fullName evidence="1">DUF29 family protein</fullName>
    </submittedName>
</protein>
<dbReference type="Proteomes" id="UP001196980">
    <property type="component" value="Unassembled WGS sequence"/>
</dbReference>
<feature type="non-terminal residue" evidence="1">
    <location>
        <position position="1"/>
    </location>
</feature>
<keyword evidence="2" id="KW-1185">Reference proteome</keyword>
<dbReference type="EMBL" id="JABXWD010000283">
    <property type="protein sequence ID" value="MBV6342569.1"/>
    <property type="molecule type" value="Genomic_DNA"/>
</dbReference>
<accession>A0ABS6S147</accession>
<evidence type="ECO:0000313" key="2">
    <source>
        <dbReference type="Proteomes" id="UP001196980"/>
    </source>
</evidence>
<comment type="caution">
    <text evidence="1">The sequence shown here is derived from an EMBL/GenBank/DDBJ whole genome shotgun (WGS) entry which is preliminary data.</text>
</comment>
<organism evidence="1 2">
    <name type="scientific">Candidatus Magnetobacterium casense</name>
    <dbReference type="NCBI Taxonomy" id="1455061"/>
    <lineage>
        <taxon>Bacteria</taxon>
        <taxon>Pseudomonadati</taxon>
        <taxon>Nitrospirota</taxon>
        <taxon>Thermodesulfovibrionia</taxon>
        <taxon>Thermodesulfovibrionales</taxon>
        <taxon>Candidatus Magnetobacteriaceae</taxon>
        <taxon>Candidatus Magnetobacterium</taxon>
    </lineage>
</organism>
<dbReference type="Gene3D" id="1.20.1220.20">
    <property type="entry name" value="Uncharcterised protein PF01724"/>
    <property type="match status" value="1"/>
</dbReference>
<evidence type="ECO:0000313" key="1">
    <source>
        <dbReference type="EMBL" id="MBV6342569.1"/>
    </source>
</evidence>
<reference evidence="1 2" key="1">
    <citation type="journal article" date="2020" name="J Geophys Res Biogeosci">
        <title>Magnetotaxis as an Adaptation to Enable Bacterial Shuttling of Microbial Sulfur and Sulfur Cycling Across Aquatic Oxic#Anoxic Interfaces.</title>
        <authorList>
            <person name="Li J."/>
            <person name="Liu P."/>
            <person name="Wang J."/>
            <person name="Roberts A.P."/>
            <person name="Pan Y."/>
        </authorList>
    </citation>
    <scope>NUCLEOTIDE SEQUENCE [LARGE SCALE GENOMIC DNA]</scope>
    <source>
        <strain evidence="1 2">MYR-1_YQ</strain>
    </source>
</reference>
<sequence length="41" mass="4749">SKGFILAKRTFEDETGISAEELPETCLYTFDQLMDYGFRPE</sequence>